<evidence type="ECO:0000313" key="1">
    <source>
        <dbReference type="EMBL" id="MFC4617171.1"/>
    </source>
</evidence>
<evidence type="ECO:0000313" key="2">
    <source>
        <dbReference type="Proteomes" id="UP001596022"/>
    </source>
</evidence>
<name>A0ABV9GFW7_9BACL</name>
<proteinExistence type="predicted"/>
<dbReference type="EMBL" id="JBHSFW010000001">
    <property type="protein sequence ID" value="MFC4617171.1"/>
    <property type="molecule type" value="Genomic_DNA"/>
</dbReference>
<reference evidence="2" key="1">
    <citation type="journal article" date="2019" name="Int. J. Syst. Evol. Microbiol.">
        <title>The Global Catalogue of Microorganisms (GCM) 10K type strain sequencing project: providing services to taxonomists for standard genome sequencing and annotation.</title>
        <authorList>
            <consortium name="The Broad Institute Genomics Platform"/>
            <consortium name="The Broad Institute Genome Sequencing Center for Infectious Disease"/>
            <person name="Wu L."/>
            <person name="Ma J."/>
        </authorList>
    </citation>
    <scope>NUCLEOTIDE SEQUENCE [LARGE SCALE GENOMIC DNA]</scope>
    <source>
        <strain evidence="2">CGMCC 1.16306</strain>
    </source>
</reference>
<sequence length="77" mass="8586">MSNKAIIDHSGNAIASVIVDTRPMAYAMLSCLHATGRFSDEEMNHMLRSFESLSLTDGHTRFYHNENNPNSVRLFGG</sequence>
<dbReference type="Proteomes" id="UP001596022">
    <property type="component" value="Unassembled WGS sequence"/>
</dbReference>
<dbReference type="RefSeq" id="WP_376844232.1">
    <property type="nucleotide sequence ID" value="NZ_JBHSFW010000001.1"/>
</dbReference>
<gene>
    <name evidence="1" type="ORF">ACFO4N_00350</name>
</gene>
<accession>A0ABV9GFW7</accession>
<comment type="caution">
    <text evidence="1">The sequence shown here is derived from an EMBL/GenBank/DDBJ whole genome shotgun (WGS) entry which is preliminary data.</text>
</comment>
<keyword evidence="2" id="KW-1185">Reference proteome</keyword>
<organism evidence="1 2">
    <name type="scientific">Camelliibacillus cellulosilyticus</name>
    <dbReference type="NCBI Taxonomy" id="2174486"/>
    <lineage>
        <taxon>Bacteria</taxon>
        <taxon>Bacillati</taxon>
        <taxon>Bacillota</taxon>
        <taxon>Bacilli</taxon>
        <taxon>Bacillales</taxon>
        <taxon>Sporolactobacillaceae</taxon>
        <taxon>Camelliibacillus</taxon>
    </lineage>
</organism>
<protein>
    <submittedName>
        <fullName evidence="1">Uncharacterized protein</fullName>
    </submittedName>
</protein>